<comment type="caution">
    <text evidence="3">The sequence shown here is derived from an EMBL/GenBank/DDBJ whole genome shotgun (WGS) entry which is preliminary data.</text>
</comment>
<feature type="region of interest" description="Disordered" evidence="1">
    <location>
        <begin position="68"/>
        <end position="92"/>
    </location>
</feature>
<sequence>MNVISKIITFSIIAGFLMVFMFFLEQIGTNPSGELDSGARNKNSDIVGDGMTSSANIKGKEIIVTEDGEGEGSFQVNNKDETGEQNKETNSNNNDILIIYNTPIDTNSDETPIGEEISSNEPLQTNQDSISFSTINKKTREALVNIFCTTKSGGSLKPISGSGIIIDERGIILTNAHVAQYFLLKDYIINDFIECVIRANSPAKSLYKAEPIFISPSWIRNNTDSIIQDSPTGTGEDDYALLLITEYTDKNKILPKTFPFVSPLYNSGNISVGDDILLAAYPAGFLSGISIAKDLYISSAITKIIEVFTFKEGALDLFSIGGSIVAQRGSSGGAVINKKNELLGIIVTSSVAENTQDRDLRAITIAHINRSFMKDTGFDLQTLFSGNIKAESDAFNKNIATELTQLLVNELKK</sequence>
<evidence type="ECO:0000313" key="3">
    <source>
        <dbReference type="EMBL" id="PIT96632.1"/>
    </source>
</evidence>
<accession>A0A2M6WV39</accession>
<reference evidence="4" key="1">
    <citation type="submission" date="2017-09" db="EMBL/GenBank/DDBJ databases">
        <title>Depth-based differentiation of microbial function through sediment-hosted aquifers and enrichment of novel symbionts in the deep terrestrial subsurface.</title>
        <authorList>
            <person name="Probst A.J."/>
            <person name="Ladd B."/>
            <person name="Jarett J.K."/>
            <person name="Geller-Mcgrath D.E."/>
            <person name="Sieber C.M.K."/>
            <person name="Emerson J.B."/>
            <person name="Anantharaman K."/>
            <person name="Thomas B.C."/>
            <person name="Malmstrom R."/>
            <person name="Stieglmeier M."/>
            <person name="Klingl A."/>
            <person name="Woyke T."/>
            <person name="Ryan C.M."/>
            <person name="Banfield J.F."/>
        </authorList>
    </citation>
    <scope>NUCLEOTIDE SEQUENCE [LARGE SCALE GENOMIC DNA]</scope>
</reference>
<dbReference type="EMBL" id="PFAA01000039">
    <property type="protein sequence ID" value="PIT96632.1"/>
    <property type="molecule type" value="Genomic_DNA"/>
</dbReference>
<gene>
    <name evidence="3" type="ORF">COT82_02135</name>
</gene>
<keyword evidence="2" id="KW-0812">Transmembrane</keyword>
<evidence type="ECO:0000256" key="1">
    <source>
        <dbReference type="SAM" id="MobiDB-lite"/>
    </source>
</evidence>
<feature type="compositionally biased region" description="Basic and acidic residues" evidence="1">
    <location>
        <begin position="78"/>
        <end position="87"/>
    </location>
</feature>
<dbReference type="InterPro" id="IPR009003">
    <property type="entry name" value="Peptidase_S1_PA"/>
</dbReference>
<dbReference type="AlphaFoldDB" id="A0A2M6WV39"/>
<proteinExistence type="predicted"/>
<feature type="region of interest" description="Disordered" evidence="1">
    <location>
        <begin position="32"/>
        <end position="52"/>
    </location>
</feature>
<evidence type="ECO:0000256" key="2">
    <source>
        <dbReference type="SAM" id="Phobius"/>
    </source>
</evidence>
<dbReference type="InterPro" id="IPR043504">
    <property type="entry name" value="Peptidase_S1_PA_chymotrypsin"/>
</dbReference>
<dbReference type="Pfam" id="PF13365">
    <property type="entry name" value="Trypsin_2"/>
    <property type="match status" value="1"/>
</dbReference>
<dbReference type="Proteomes" id="UP000230481">
    <property type="component" value="Unassembled WGS sequence"/>
</dbReference>
<evidence type="ECO:0008006" key="5">
    <source>
        <dbReference type="Google" id="ProtNLM"/>
    </source>
</evidence>
<feature type="transmembrane region" description="Helical" evidence="2">
    <location>
        <begin position="7"/>
        <end position="24"/>
    </location>
</feature>
<dbReference type="Gene3D" id="2.40.10.10">
    <property type="entry name" value="Trypsin-like serine proteases"/>
    <property type="match status" value="2"/>
</dbReference>
<protein>
    <recommendedName>
        <fullName evidence="5">Serine protease</fullName>
    </recommendedName>
</protein>
<evidence type="ECO:0000313" key="4">
    <source>
        <dbReference type="Proteomes" id="UP000230481"/>
    </source>
</evidence>
<organism evidence="3 4">
    <name type="scientific">Candidatus Campbellbacteria bacterium CG10_big_fil_rev_8_21_14_0_10_35_52</name>
    <dbReference type="NCBI Taxonomy" id="1974527"/>
    <lineage>
        <taxon>Bacteria</taxon>
        <taxon>Candidatus Campbelliibacteriota</taxon>
    </lineage>
</organism>
<name>A0A2M6WV39_9BACT</name>
<keyword evidence="2" id="KW-0472">Membrane</keyword>
<dbReference type="SUPFAM" id="SSF50494">
    <property type="entry name" value="Trypsin-like serine proteases"/>
    <property type="match status" value="1"/>
</dbReference>
<keyword evidence="2" id="KW-1133">Transmembrane helix</keyword>